<dbReference type="PANTHER" id="PTHR37941">
    <property type="entry name" value="FUMARASE E-RELATED"/>
    <property type="match status" value="1"/>
</dbReference>
<accession>A0ABM6EEW8</accession>
<dbReference type="NCBIfam" id="NF008234">
    <property type="entry name" value="PRK11001.1"/>
    <property type="match status" value="1"/>
</dbReference>
<dbReference type="RefSeq" id="WP_070244374.1">
    <property type="nucleotide sequence ID" value="NZ_CP016043.1"/>
</dbReference>
<reference evidence="1 2" key="1">
    <citation type="submission" date="2016-06" db="EMBL/GenBank/DDBJ databases">
        <title>Complete genome sequence of Edwardsiella hoshinae ATCC 35051.</title>
        <authorList>
            <person name="Reichley S.R."/>
            <person name="Waldbieser G.C."/>
            <person name="Lawrence M.L."/>
            <person name="Griffin M.J."/>
        </authorList>
    </citation>
    <scope>NUCLEOTIDE SEQUENCE [LARGE SCALE GENOMIC DNA]</scope>
    <source>
        <strain evidence="1 2">ATCC 35051</strain>
    </source>
</reference>
<organism evidence="1 2">
    <name type="scientific">Edwardsiella hoshinae</name>
    <dbReference type="NCBI Taxonomy" id="93378"/>
    <lineage>
        <taxon>Bacteria</taxon>
        <taxon>Pseudomonadati</taxon>
        <taxon>Pseudomonadota</taxon>
        <taxon>Gammaproteobacteria</taxon>
        <taxon>Enterobacterales</taxon>
        <taxon>Hafniaceae</taxon>
        <taxon>Edwardsiella</taxon>
    </lineage>
</organism>
<protein>
    <recommendedName>
        <fullName evidence="3">Mannitol repressor protein</fullName>
    </recommendedName>
</protein>
<dbReference type="Pfam" id="PF05068">
    <property type="entry name" value="MtlR"/>
    <property type="match status" value="1"/>
</dbReference>
<evidence type="ECO:0008006" key="3">
    <source>
        <dbReference type="Google" id="ProtNLM"/>
    </source>
</evidence>
<gene>
    <name evidence="1" type="ORF">A9798_00055</name>
</gene>
<dbReference type="SUPFAM" id="SSF158668">
    <property type="entry name" value="MtlR-like"/>
    <property type="match status" value="1"/>
</dbReference>
<dbReference type="InterPro" id="IPR007761">
    <property type="entry name" value="MtlR-like"/>
</dbReference>
<dbReference type="PANTHER" id="PTHR37941:SF1">
    <property type="entry name" value="FUMARASE E-RELATED"/>
    <property type="match status" value="1"/>
</dbReference>
<dbReference type="InterPro" id="IPR038026">
    <property type="entry name" value="MtlR-like_sf"/>
</dbReference>
<keyword evidence="2" id="KW-1185">Reference proteome</keyword>
<evidence type="ECO:0000313" key="2">
    <source>
        <dbReference type="Proteomes" id="UP000175893"/>
    </source>
</evidence>
<dbReference type="Gene3D" id="1.20.120.330">
    <property type="entry name" value="Nucleotidyltransferases domain 2"/>
    <property type="match status" value="1"/>
</dbReference>
<name>A0ABM6EEW8_9GAMM</name>
<evidence type="ECO:0000313" key="1">
    <source>
        <dbReference type="EMBL" id="AOV95489.1"/>
    </source>
</evidence>
<proteinExistence type="predicted"/>
<sequence>MATMEETQAFENRILERLNTRQTVKGLLQAAIPLLAEAIDRLVLQAFRKDDYAVKYAVEPLLEGDGPLAALPMRLKLIYALGAISRTEYEDIELLLALHNQLALDSQTYRFTDDEVLGPLSMLHGIRHLPPAPTLHLPEDVVDSRLVDMQQQRYQQMVRSTLVLSITEMLASLAHKKAF</sequence>
<dbReference type="Proteomes" id="UP000175893">
    <property type="component" value="Chromosome"/>
</dbReference>
<dbReference type="EMBL" id="CP016043">
    <property type="protein sequence ID" value="AOV95489.1"/>
    <property type="molecule type" value="Genomic_DNA"/>
</dbReference>